<accession>A0A9D1TB16</accession>
<feature type="transmembrane region" description="Helical" evidence="1">
    <location>
        <begin position="364"/>
        <end position="387"/>
    </location>
</feature>
<dbReference type="EMBL" id="DVOO01000015">
    <property type="protein sequence ID" value="HIV25227.1"/>
    <property type="molecule type" value="Genomic_DNA"/>
</dbReference>
<proteinExistence type="predicted"/>
<keyword evidence="1" id="KW-0812">Transmembrane</keyword>
<evidence type="ECO:0000256" key="1">
    <source>
        <dbReference type="SAM" id="Phobius"/>
    </source>
</evidence>
<name>A0A9D1TB16_9FIRM</name>
<dbReference type="InterPro" id="IPR018580">
    <property type="entry name" value="Uncharacterised_YfhO"/>
</dbReference>
<dbReference type="PANTHER" id="PTHR38454:SF1">
    <property type="entry name" value="INTEGRAL MEMBRANE PROTEIN"/>
    <property type="match status" value="1"/>
</dbReference>
<evidence type="ECO:0000313" key="2">
    <source>
        <dbReference type="EMBL" id="HIV25227.1"/>
    </source>
</evidence>
<protein>
    <submittedName>
        <fullName evidence="2">YfhO family protein</fullName>
    </submittedName>
</protein>
<keyword evidence="1" id="KW-1133">Transmembrane helix</keyword>
<dbReference type="Proteomes" id="UP000824169">
    <property type="component" value="Unassembled WGS sequence"/>
</dbReference>
<feature type="transmembrane region" description="Helical" evidence="1">
    <location>
        <begin position="330"/>
        <end position="352"/>
    </location>
</feature>
<reference evidence="2" key="1">
    <citation type="submission" date="2020-10" db="EMBL/GenBank/DDBJ databases">
        <authorList>
            <person name="Gilroy R."/>
        </authorList>
    </citation>
    <scope>NUCLEOTIDE SEQUENCE</scope>
    <source>
        <strain evidence="2">CHK188-20938</strain>
    </source>
</reference>
<evidence type="ECO:0000313" key="3">
    <source>
        <dbReference type="Proteomes" id="UP000824169"/>
    </source>
</evidence>
<reference evidence="2" key="2">
    <citation type="journal article" date="2021" name="PeerJ">
        <title>Extensive microbial diversity within the chicken gut microbiome revealed by metagenomics and culture.</title>
        <authorList>
            <person name="Gilroy R."/>
            <person name="Ravi A."/>
            <person name="Getino M."/>
            <person name="Pursley I."/>
            <person name="Horton D.L."/>
            <person name="Alikhan N.F."/>
            <person name="Baker D."/>
            <person name="Gharbi K."/>
            <person name="Hall N."/>
            <person name="Watson M."/>
            <person name="Adriaenssens E.M."/>
            <person name="Foster-Nyarko E."/>
            <person name="Jarju S."/>
            <person name="Secka A."/>
            <person name="Antonio M."/>
            <person name="Oren A."/>
            <person name="Chaudhuri R.R."/>
            <person name="La Ragione R."/>
            <person name="Hildebrand F."/>
            <person name="Pallen M.J."/>
        </authorList>
    </citation>
    <scope>NUCLEOTIDE SEQUENCE</scope>
    <source>
        <strain evidence="2">CHK188-20938</strain>
    </source>
</reference>
<feature type="transmembrane region" description="Helical" evidence="1">
    <location>
        <begin position="864"/>
        <end position="882"/>
    </location>
</feature>
<gene>
    <name evidence="2" type="ORF">IAB71_05475</name>
</gene>
<feature type="transmembrane region" description="Helical" evidence="1">
    <location>
        <begin position="234"/>
        <end position="257"/>
    </location>
</feature>
<feature type="transmembrane region" description="Helical" evidence="1">
    <location>
        <begin position="140"/>
        <end position="160"/>
    </location>
</feature>
<dbReference type="Pfam" id="PF09586">
    <property type="entry name" value="YfhO"/>
    <property type="match status" value="1"/>
</dbReference>
<dbReference type="AlphaFoldDB" id="A0A9D1TB16"/>
<sequence length="894" mass="100332">MKTFLKKINWLLLIGILAAVLFTFSNFFFGKYQMSYTNMMYLSQPWDSLEVSVEDPVMTDVIDSYIPSMYTTIGDGTVMDFWDSQAGLGAPVDGSSWLYPLNYLFLLPLSTATLLRAIAEFTLAFLGMYLFMKAMGCRKIVASIAGVSYCFCSVIVLWLGWQHSDVAAFAPLAFFFFERFLETVKFKYCFGLAASVYLMLVAGMPTYAAYFMYLLAAYVLFRTAWIYRSSLKRIFQIYGCTLASVALGVLGSMPYLVSLLNSVGSNGYAGSRTRLATWALDMDYLQTLFMPYLRINEEYHPNESTIYVGLVAAALVIFTAYNFRKKKRMIFWTAALAVVFILLFTHALDGIYTHLPLVNTSHKFRLVCLMDFVLVVMGGLNLNDIAVNREDYCRKKLKTCLFAAGSAALLGLGLLWTYSVYQNQGHGAEFRVYLLEAGIIIALLLAFLVRKIPGNLILSGLCLVAVLDMGSFAKNNLPMVEKEAGDLPPATDTITFLQENVGDARMTATGEWTLFPNTNIFYGLEDIRTHNFTLTNPDMENYYTLLDSEGFTSPTRFVLTENADRELLQYMGVKYIAHSLSGPEEAMTPVGPVFDGISAEQIAEFSEDSPEVMVIAVGTSGCQYQGEDRLRLRFTDPETGLVVYEKTFPMKDMQDNALYVMELGENNLEGGRAYQMELTVNTPADRSLSLYTVAASGEPGISVDGQKSGQTLWMFCYYNTVYAGEDGLIVEELEDYTDRVELADTVRTGDDRTILHEMAGKYEKHTVFLTEEESEKRMESSYGPLTESDTARIVSRTDDVVTVEVHTESAKILMLNEYYDKNWKVYVNGEEQELLKTNYLFRGVEVPAGDSLVEFRYEPQQIRAMYGVAGAAWGAAALLAAFRKKIQKKLEVGR</sequence>
<dbReference type="PANTHER" id="PTHR38454">
    <property type="entry name" value="INTEGRAL MEMBRANE PROTEIN-RELATED"/>
    <property type="match status" value="1"/>
</dbReference>
<feature type="transmembrane region" description="Helical" evidence="1">
    <location>
        <begin position="210"/>
        <end position="227"/>
    </location>
</feature>
<feature type="transmembrane region" description="Helical" evidence="1">
    <location>
        <begin position="399"/>
        <end position="418"/>
    </location>
</feature>
<feature type="transmembrane region" description="Helical" evidence="1">
    <location>
        <begin position="456"/>
        <end position="473"/>
    </location>
</feature>
<feature type="transmembrane region" description="Helical" evidence="1">
    <location>
        <begin position="430"/>
        <end position="449"/>
    </location>
</feature>
<feature type="transmembrane region" description="Helical" evidence="1">
    <location>
        <begin position="9"/>
        <end position="29"/>
    </location>
</feature>
<organism evidence="2 3">
    <name type="scientific">Candidatus Scatomonas pullistercoris</name>
    <dbReference type="NCBI Taxonomy" id="2840920"/>
    <lineage>
        <taxon>Bacteria</taxon>
        <taxon>Bacillati</taxon>
        <taxon>Bacillota</taxon>
        <taxon>Clostridia</taxon>
        <taxon>Lachnospirales</taxon>
        <taxon>Lachnospiraceae</taxon>
        <taxon>Lachnospiraceae incertae sedis</taxon>
        <taxon>Candidatus Scatomonas</taxon>
    </lineage>
</organism>
<feature type="transmembrane region" description="Helical" evidence="1">
    <location>
        <begin position="306"/>
        <end position="323"/>
    </location>
</feature>
<keyword evidence="1" id="KW-0472">Membrane</keyword>
<comment type="caution">
    <text evidence="2">The sequence shown here is derived from an EMBL/GenBank/DDBJ whole genome shotgun (WGS) entry which is preliminary data.</text>
</comment>
<feature type="transmembrane region" description="Helical" evidence="1">
    <location>
        <begin position="103"/>
        <end position="128"/>
    </location>
</feature>